<dbReference type="SUPFAM" id="SSF49899">
    <property type="entry name" value="Concanavalin A-like lectins/glucanases"/>
    <property type="match status" value="1"/>
</dbReference>
<gene>
    <name evidence="4" type="primary">LOC104601171</name>
</gene>
<dbReference type="STRING" id="4432.A0A1U8ABJ0"/>
<dbReference type="AlphaFoldDB" id="A0A1U8ABJ0"/>
<comment type="similarity">
    <text evidence="1">Belongs to the leguminous lectin family.</text>
</comment>
<keyword evidence="2" id="KW-0430">Lectin</keyword>
<reference evidence="4" key="1">
    <citation type="submission" date="2025-08" db="UniProtKB">
        <authorList>
            <consortium name="RefSeq"/>
        </authorList>
    </citation>
    <scope>IDENTIFICATION</scope>
</reference>
<keyword evidence="3" id="KW-1185">Reference proteome</keyword>
<sequence>MEKFSVFRYCFFFAFFMFCFVTIAATQISSFSLNKFEANPSFDSNITLFGDAEIVNGGSSVNITRSTILSAGRLMHSLPVKLVEGNPRKGVSFSTYFSFSISPENGDGLAFVLLPSGFPSKFMDGTSFGLSPGLGTMGTRLLAVEFDTSMDAKFADPDGNHVGIDIDGLISAAVTNLSSLGLVLNGGEKLHTWIDYDASSKYLEVRLSKLGDIRPSNALISYPIDLAEMWKDEEVLVGISSSSGNSSQTTSVYSWNFRLRRVPSWMHSQPLDPRAYSEHSKPLTVRKKNECLVRILTGVIFGTACGALTTLIVMILLWAVFANRRPVAPVEYPVHPVELGYEKIKVIREKASTDDKK</sequence>
<evidence type="ECO:0000256" key="2">
    <source>
        <dbReference type="ARBA" id="ARBA00022734"/>
    </source>
</evidence>
<evidence type="ECO:0000256" key="1">
    <source>
        <dbReference type="ARBA" id="ARBA00007606"/>
    </source>
</evidence>
<dbReference type="GO" id="GO:0030246">
    <property type="term" value="F:carbohydrate binding"/>
    <property type="evidence" value="ECO:0007669"/>
    <property type="project" value="UniProtKB-KW"/>
</dbReference>
<dbReference type="CDD" id="cd06899">
    <property type="entry name" value="lectin_legume_LecRK_Arcelin_ConA"/>
    <property type="match status" value="1"/>
</dbReference>
<dbReference type="PANTHER" id="PTHR32401">
    <property type="entry name" value="CONCANAVALIN A-LIKE LECTIN FAMILY PROTEIN"/>
    <property type="match status" value="1"/>
</dbReference>
<dbReference type="Gene3D" id="2.60.120.200">
    <property type="match status" value="1"/>
</dbReference>
<dbReference type="KEGG" id="nnu:104601171"/>
<dbReference type="Proteomes" id="UP000189703">
    <property type="component" value="Unplaced"/>
</dbReference>
<evidence type="ECO:0000313" key="3">
    <source>
        <dbReference type="Proteomes" id="UP000189703"/>
    </source>
</evidence>
<name>A0A1U8ABJ0_NELNU</name>
<dbReference type="InterPro" id="IPR050258">
    <property type="entry name" value="Leguminous_Lectin"/>
</dbReference>
<dbReference type="OrthoDB" id="2019747at2759"/>
<dbReference type="Pfam" id="PF00139">
    <property type="entry name" value="Lectin_legB"/>
    <property type="match status" value="1"/>
</dbReference>
<dbReference type="eggNOG" id="ENOG502QTUJ">
    <property type="taxonomic scope" value="Eukaryota"/>
</dbReference>
<accession>A0A1U8ABJ0</accession>
<dbReference type="InterPro" id="IPR013320">
    <property type="entry name" value="ConA-like_dom_sf"/>
</dbReference>
<dbReference type="FunCoup" id="A0A1U8ABJ0">
    <property type="interactions" value="2373"/>
</dbReference>
<dbReference type="OMA" id="WKGGEVM"/>
<proteinExistence type="inferred from homology"/>
<evidence type="ECO:0000313" key="4">
    <source>
        <dbReference type="RefSeq" id="XP_010262713.1"/>
    </source>
</evidence>
<organism evidence="3 4">
    <name type="scientific">Nelumbo nucifera</name>
    <name type="common">Sacred lotus</name>
    <dbReference type="NCBI Taxonomy" id="4432"/>
    <lineage>
        <taxon>Eukaryota</taxon>
        <taxon>Viridiplantae</taxon>
        <taxon>Streptophyta</taxon>
        <taxon>Embryophyta</taxon>
        <taxon>Tracheophyta</taxon>
        <taxon>Spermatophyta</taxon>
        <taxon>Magnoliopsida</taxon>
        <taxon>Proteales</taxon>
        <taxon>Nelumbonaceae</taxon>
        <taxon>Nelumbo</taxon>
    </lineage>
</organism>
<dbReference type="GeneID" id="104601171"/>
<dbReference type="InterPro" id="IPR001220">
    <property type="entry name" value="Legume_lectin_dom"/>
</dbReference>
<protein>
    <submittedName>
        <fullName evidence="4">L-type lectin-domain containing receptor kinase VIII.2-like</fullName>
    </submittedName>
</protein>
<dbReference type="PANTHER" id="PTHR32401:SF16">
    <property type="entry name" value="CONCANAVALIN A-LIKE LECTIN FAMILY PROTEIN"/>
    <property type="match status" value="1"/>
</dbReference>
<dbReference type="RefSeq" id="XP_010262713.1">
    <property type="nucleotide sequence ID" value="XM_010264411.2"/>
</dbReference>